<dbReference type="SUPFAM" id="SSF55455">
    <property type="entry name" value="SRF-like"/>
    <property type="match status" value="1"/>
</dbReference>
<dbReference type="Gramene" id="Os03t0752800-01">
    <property type="protein sequence ID" value="Os03t0752800-01"/>
    <property type="gene ID" value="Os03g0752800"/>
</dbReference>
<evidence type="ECO:0000256" key="5">
    <source>
        <dbReference type="ARBA" id="ARBA00023242"/>
    </source>
</evidence>
<keyword evidence="5" id="KW-0539">Nucleus</keyword>
<keyword evidence="4" id="KW-0804">Transcription</keyword>
<evidence type="ECO:0000256" key="3">
    <source>
        <dbReference type="ARBA" id="ARBA00023125"/>
    </source>
</evidence>
<evidence type="ECO:0000259" key="6">
    <source>
        <dbReference type="PROSITE" id="PS50066"/>
    </source>
</evidence>
<dbReference type="EMBL" id="AP014959">
    <property type="protein sequence ID" value="BAS86429.1"/>
    <property type="molecule type" value="Genomic_DNA"/>
</dbReference>
<feature type="domain" description="MADS-box" evidence="6">
    <location>
        <begin position="1"/>
        <end position="61"/>
    </location>
</feature>
<dbReference type="PROSITE" id="PS00350">
    <property type="entry name" value="MADS_BOX_1"/>
    <property type="match status" value="1"/>
</dbReference>
<dbReference type="CDD" id="cd00265">
    <property type="entry name" value="MADS_MEF2_like"/>
    <property type="match status" value="1"/>
</dbReference>
<organism evidence="7 8">
    <name type="scientific">Oryza sativa subsp. japonica</name>
    <name type="common">Rice</name>
    <dbReference type="NCBI Taxonomy" id="39947"/>
    <lineage>
        <taxon>Eukaryota</taxon>
        <taxon>Viridiplantae</taxon>
        <taxon>Streptophyta</taxon>
        <taxon>Embryophyta</taxon>
        <taxon>Tracheophyta</taxon>
        <taxon>Spermatophyta</taxon>
        <taxon>Magnoliopsida</taxon>
        <taxon>Liliopsida</taxon>
        <taxon>Poales</taxon>
        <taxon>Poaceae</taxon>
        <taxon>BOP clade</taxon>
        <taxon>Oryzoideae</taxon>
        <taxon>Oryzeae</taxon>
        <taxon>Oryzinae</taxon>
        <taxon>Oryza</taxon>
        <taxon>Oryza sativa</taxon>
    </lineage>
</organism>
<dbReference type="FunFam" id="3.40.1810.10:FF:000003">
    <property type="entry name" value="MADS-box transcription factor MADS-MC"/>
    <property type="match status" value="1"/>
</dbReference>
<dbReference type="PANTHER" id="PTHR48019">
    <property type="entry name" value="SERUM RESPONSE FACTOR HOMOLOG"/>
    <property type="match status" value="1"/>
</dbReference>
<proteinExistence type="evidence at protein level"/>
<dbReference type="ExpressionAtlas" id="A0A0P0W361">
    <property type="expression patterns" value="baseline and differential"/>
</dbReference>
<dbReference type="Gene3D" id="3.40.1810.10">
    <property type="entry name" value="Transcription factor, MADS-box"/>
    <property type="match status" value="1"/>
</dbReference>
<dbReference type="GO" id="GO:0045944">
    <property type="term" value="P:positive regulation of transcription by RNA polymerase II"/>
    <property type="evidence" value="ECO:0007669"/>
    <property type="project" value="InterPro"/>
</dbReference>
<evidence type="ECO:0000313" key="7">
    <source>
        <dbReference type="EMBL" id="BAS86429.1"/>
    </source>
</evidence>
<dbReference type="InterPro" id="IPR050142">
    <property type="entry name" value="MADS-box/MEF2_TF"/>
</dbReference>
<dbReference type="SMART" id="SM00432">
    <property type="entry name" value="MADS"/>
    <property type="match status" value="1"/>
</dbReference>
<protein>
    <submittedName>
        <fullName evidence="7">Os03g0752800 protein</fullName>
    </submittedName>
</protein>
<keyword evidence="8" id="KW-1185">Reference proteome</keyword>
<keyword evidence="2" id="KW-0805">Transcription regulation</keyword>
<evidence type="ECO:0000313" key="8">
    <source>
        <dbReference type="Proteomes" id="UP000059680"/>
    </source>
</evidence>
<dbReference type="GO" id="GO:0000977">
    <property type="term" value="F:RNA polymerase II transcription regulatory region sequence-specific DNA binding"/>
    <property type="evidence" value="ECO:0007669"/>
    <property type="project" value="InterPro"/>
</dbReference>
<sequence>MGRGKVQLKRIENKINRQVTFSKRRSGLLKKANEISVLCDAEVALIIFSTKGKLYEYATDSCMDKILERYERYSYAEKVLISAESDTQVKIKSSNSVVSHISISCLFFELFTTPVSVDSFKTGTSNILALLKLDKSIRHHFLWQFSIVM</sequence>
<dbReference type="AlphaFoldDB" id="A0A0P0W361"/>
<evidence type="ECO:0007829" key="9">
    <source>
        <dbReference type="ProteomicsDB" id="A0A0P0W361"/>
    </source>
</evidence>
<reference evidence="8" key="1">
    <citation type="journal article" date="2005" name="Nature">
        <title>The map-based sequence of the rice genome.</title>
        <authorList>
            <consortium name="International rice genome sequencing project (IRGSP)"/>
            <person name="Matsumoto T."/>
            <person name="Wu J."/>
            <person name="Kanamori H."/>
            <person name="Katayose Y."/>
            <person name="Fujisawa M."/>
            <person name="Namiki N."/>
            <person name="Mizuno H."/>
            <person name="Yamamoto K."/>
            <person name="Antonio B.A."/>
            <person name="Baba T."/>
            <person name="Sakata K."/>
            <person name="Nagamura Y."/>
            <person name="Aoki H."/>
            <person name="Arikawa K."/>
            <person name="Arita K."/>
            <person name="Bito T."/>
            <person name="Chiden Y."/>
            <person name="Fujitsuka N."/>
            <person name="Fukunaka R."/>
            <person name="Hamada M."/>
            <person name="Harada C."/>
            <person name="Hayashi A."/>
            <person name="Hijishita S."/>
            <person name="Honda M."/>
            <person name="Hosokawa S."/>
            <person name="Ichikawa Y."/>
            <person name="Idonuma A."/>
            <person name="Iijima M."/>
            <person name="Ikeda M."/>
            <person name="Ikeno M."/>
            <person name="Ito K."/>
            <person name="Ito S."/>
            <person name="Ito T."/>
            <person name="Ito Y."/>
            <person name="Ito Y."/>
            <person name="Iwabuchi A."/>
            <person name="Kamiya K."/>
            <person name="Karasawa W."/>
            <person name="Kurita K."/>
            <person name="Katagiri S."/>
            <person name="Kikuta A."/>
            <person name="Kobayashi H."/>
            <person name="Kobayashi N."/>
            <person name="Machita K."/>
            <person name="Maehara T."/>
            <person name="Masukawa M."/>
            <person name="Mizubayashi T."/>
            <person name="Mukai Y."/>
            <person name="Nagasaki H."/>
            <person name="Nagata Y."/>
            <person name="Naito S."/>
            <person name="Nakashima M."/>
            <person name="Nakama Y."/>
            <person name="Nakamichi Y."/>
            <person name="Nakamura M."/>
            <person name="Meguro A."/>
            <person name="Negishi M."/>
            <person name="Ohta I."/>
            <person name="Ohta T."/>
            <person name="Okamoto M."/>
            <person name="Ono N."/>
            <person name="Saji S."/>
            <person name="Sakaguchi M."/>
            <person name="Sakai K."/>
            <person name="Shibata M."/>
            <person name="Shimokawa T."/>
            <person name="Song J."/>
            <person name="Takazaki Y."/>
            <person name="Terasawa K."/>
            <person name="Tsugane M."/>
            <person name="Tsuji K."/>
            <person name="Ueda S."/>
            <person name="Waki K."/>
            <person name="Yamagata H."/>
            <person name="Yamamoto M."/>
            <person name="Yamamoto S."/>
            <person name="Yamane H."/>
            <person name="Yoshiki S."/>
            <person name="Yoshihara R."/>
            <person name="Yukawa K."/>
            <person name="Zhong H."/>
            <person name="Yano M."/>
            <person name="Yuan Q."/>
            <person name="Ouyang S."/>
            <person name="Liu J."/>
            <person name="Jones K.M."/>
            <person name="Gansberger K."/>
            <person name="Moffat K."/>
            <person name="Hill J."/>
            <person name="Bera J."/>
            <person name="Fadrosh D."/>
            <person name="Jin S."/>
            <person name="Johri S."/>
            <person name="Kim M."/>
            <person name="Overton L."/>
            <person name="Reardon M."/>
            <person name="Tsitrin T."/>
            <person name="Vuong H."/>
            <person name="Weaver B."/>
            <person name="Ciecko A."/>
            <person name="Tallon L."/>
            <person name="Jackson J."/>
            <person name="Pai G."/>
            <person name="Aken S.V."/>
            <person name="Utterback T."/>
            <person name="Reidmuller S."/>
            <person name="Feldblyum T."/>
            <person name="Hsiao J."/>
            <person name="Zismann V."/>
            <person name="Iobst S."/>
            <person name="de Vazeille A.R."/>
            <person name="Buell C.R."/>
            <person name="Ying K."/>
            <person name="Li Y."/>
            <person name="Lu T."/>
            <person name="Huang Y."/>
            <person name="Zhao Q."/>
            <person name="Feng Q."/>
            <person name="Zhang L."/>
            <person name="Zhu J."/>
            <person name="Weng Q."/>
            <person name="Mu J."/>
            <person name="Lu Y."/>
            <person name="Fan D."/>
            <person name="Liu Y."/>
            <person name="Guan J."/>
            <person name="Zhang Y."/>
            <person name="Yu S."/>
            <person name="Liu X."/>
            <person name="Zhang Y."/>
            <person name="Hong G."/>
            <person name="Han B."/>
            <person name="Choisne N."/>
            <person name="Demange N."/>
            <person name="Orjeda G."/>
            <person name="Samain S."/>
            <person name="Cattolico L."/>
            <person name="Pelletier E."/>
            <person name="Couloux A."/>
            <person name="Segurens B."/>
            <person name="Wincker P."/>
            <person name="D'Hont A."/>
            <person name="Scarpelli C."/>
            <person name="Weissenbach J."/>
            <person name="Salanoubat M."/>
            <person name="Quetier F."/>
            <person name="Yu Y."/>
            <person name="Kim H.R."/>
            <person name="Rambo T."/>
            <person name="Currie J."/>
            <person name="Collura K."/>
            <person name="Luo M."/>
            <person name="Yang T."/>
            <person name="Ammiraju J.S.S."/>
            <person name="Engler F."/>
            <person name="Soderlund C."/>
            <person name="Wing R.A."/>
            <person name="Palmer L.E."/>
            <person name="de la Bastide M."/>
            <person name="Spiegel L."/>
            <person name="Nascimento L."/>
            <person name="Zutavern T."/>
            <person name="O'Shaughnessy A."/>
            <person name="Dike S."/>
            <person name="Dedhia N."/>
            <person name="Preston R."/>
            <person name="Balija V."/>
            <person name="McCombie W.R."/>
            <person name="Chow T."/>
            <person name="Chen H."/>
            <person name="Chung M."/>
            <person name="Chen C."/>
            <person name="Shaw J."/>
            <person name="Wu H."/>
            <person name="Hsiao K."/>
            <person name="Chao Y."/>
            <person name="Chu M."/>
            <person name="Cheng C."/>
            <person name="Hour A."/>
            <person name="Lee P."/>
            <person name="Lin S."/>
            <person name="Lin Y."/>
            <person name="Liou J."/>
            <person name="Liu S."/>
            <person name="Hsing Y."/>
            <person name="Raghuvanshi S."/>
            <person name="Mohanty A."/>
            <person name="Bharti A.K."/>
            <person name="Gaur A."/>
            <person name="Gupta V."/>
            <person name="Kumar D."/>
            <person name="Ravi V."/>
            <person name="Vij S."/>
            <person name="Kapur A."/>
            <person name="Khurana P."/>
            <person name="Khurana P."/>
            <person name="Khurana J.P."/>
            <person name="Tyagi A.K."/>
            <person name="Gaikwad K."/>
            <person name="Singh A."/>
            <person name="Dalal V."/>
            <person name="Srivastava S."/>
            <person name="Dixit A."/>
            <person name="Pal A.K."/>
            <person name="Ghazi I.A."/>
            <person name="Yadav M."/>
            <person name="Pandit A."/>
            <person name="Bhargava A."/>
            <person name="Sureshbabu K."/>
            <person name="Batra K."/>
            <person name="Sharma T.R."/>
            <person name="Mohapatra T."/>
            <person name="Singh N.K."/>
            <person name="Messing J."/>
            <person name="Nelson A.B."/>
            <person name="Fuks G."/>
            <person name="Kavchok S."/>
            <person name="Keizer G."/>
            <person name="Linton E."/>
            <person name="Llaca V."/>
            <person name="Song R."/>
            <person name="Tanyolac B."/>
            <person name="Young S."/>
            <person name="Ho-Il K."/>
            <person name="Hahn J.H."/>
            <person name="Sangsakoo G."/>
            <person name="Vanavichit A."/>
            <person name="de Mattos Luiz.A.T."/>
            <person name="Zimmer P.D."/>
            <person name="Malone G."/>
            <person name="Dellagostin O."/>
            <person name="de Oliveira A.C."/>
            <person name="Bevan M."/>
            <person name="Bancroft I."/>
            <person name="Minx P."/>
            <person name="Cordum H."/>
            <person name="Wilson R."/>
            <person name="Cheng Z."/>
            <person name="Jin W."/>
            <person name="Jiang J."/>
            <person name="Leong S.A."/>
            <person name="Iwama H."/>
            <person name="Gojobori T."/>
            <person name="Itoh T."/>
            <person name="Niimura Y."/>
            <person name="Fujii Y."/>
            <person name="Habara T."/>
            <person name="Sakai H."/>
            <person name="Sato Y."/>
            <person name="Wilson G."/>
            <person name="Kumar K."/>
            <person name="McCouch S."/>
            <person name="Juretic N."/>
            <person name="Hoen D."/>
            <person name="Wright S."/>
            <person name="Bruskiewich R."/>
            <person name="Bureau T."/>
            <person name="Miyao A."/>
            <person name="Hirochika H."/>
            <person name="Nishikawa T."/>
            <person name="Kadowaki K."/>
            <person name="Sugiura M."/>
            <person name="Burr B."/>
            <person name="Sasaki T."/>
        </authorList>
    </citation>
    <scope>NUCLEOTIDE SEQUENCE [LARGE SCALE GENOMIC DNA]</scope>
    <source>
        <strain evidence="8">cv. Nipponbare</strain>
    </source>
</reference>
<dbReference type="Proteomes" id="UP000059680">
    <property type="component" value="Chromosome 3"/>
</dbReference>
<comment type="subcellular location">
    <subcellularLocation>
        <location evidence="1">Nucleus</location>
    </subcellularLocation>
</comment>
<evidence type="ECO:0000256" key="2">
    <source>
        <dbReference type="ARBA" id="ARBA00023015"/>
    </source>
</evidence>
<dbReference type="InterPro" id="IPR002100">
    <property type="entry name" value="TF_MADSbox"/>
</dbReference>
<dbReference type="GO" id="GO:0005634">
    <property type="term" value="C:nucleus"/>
    <property type="evidence" value="ECO:0007669"/>
    <property type="project" value="UniProtKB-SubCell"/>
</dbReference>
<name>A0A0P0W361_ORYSJ</name>
<dbReference type="OMA" id="ISCLFFE"/>
<gene>
    <name evidence="7" type="ordered locus">Os03g0752800</name>
    <name evidence="7" type="ORF">OSNPB_030752800</name>
</gene>
<evidence type="ECO:0000256" key="4">
    <source>
        <dbReference type="ARBA" id="ARBA00023163"/>
    </source>
</evidence>
<dbReference type="SMR" id="A0A0P0W361"/>
<dbReference type="GO" id="GO:0046983">
    <property type="term" value="F:protein dimerization activity"/>
    <property type="evidence" value="ECO:0007669"/>
    <property type="project" value="InterPro"/>
</dbReference>
<dbReference type="InterPro" id="IPR036879">
    <property type="entry name" value="TF_MADSbox_sf"/>
</dbReference>
<keyword evidence="3" id="KW-0238">DNA-binding</keyword>
<keyword evidence="9" id="KW-1267">Proteomics identification</keyword>
<accession>A0A0P0W361</accession>
<dbReference type="PRINTS" id="PR00404">
    <property type="entry name" value="MADSDOMAIN"/>
</dbReference>
<evidence type="ECO:0000256" key="1">
    <source>
        <dbReference type="ARBA" id="ARBA00004123"/>
    </source>
</evidence>
<dbReference type="PROSITE" id="PS50066">
    <property type="entry name" value="MADS_BOX_2"/>
    <property type="match status" value="1"/>
</dbReference>
<reference evidence="7 8" key="2">
    <citation type="journal article" date="2013" name="Plant Cell Physiol.">
        <title>Rice Annotation Project Database (RAP-DB): an integrative and interactive database for rice genomics.</title>
        <authorList>
            <person name="Sakai H."/>
            <person name="Lee S.S."/>
            <person name="Tanaka T."/>
            <person name="Numa H."/>
            <person name="Kim J."/>
            <person name="Kawahara Y."/>
            <person name="Wakimoto H."/>
            <person name="Yang C.C."/>
            <person name="Iwamoto M."/>
            <person name="Abe T."/>
            <person name="Yamada Y."/>
            <person name="Muto A."/>
            <person name="Inokuchi H."/>
            <person name="Ikemura T."/>
            <person name="Matsumoto T."/>
            <person name="Sasaki T."/>
            <person name="Itoh T."/>
        </authorList>
    </citation>
    <scope>NUCLEOTIDE SEQUENCE [LARGE SCALE GENOMIC DNA]</scope>
    <source>
        <strain evidence="8">cv. Nipponbare</strain>
    </source>
</reference>
<dbReference type="Pfam" id="PF00319">
    <property type="entry name" value="SRF-TF"/>
    <property type="match status" value="1"/>
</dbReference>
<reference evidence="7 8" key="3">
    <citation type="journal article" date="2013" name="Rice">
        <title>Improvement of the Oryza sativa Nipponbare reference genome using next generation sequence and optical map data.</title>
        <authorList>
            <person name="Kawahara Y."/>
            <person name="de la Bastide M."/>
            <person name="Hamilton J.P."/>
            <person name="Kanamori H."/>
            <person name="McCombie W.R."/>
            <person name="Ouyang S."/>
            <person name="Schwartz D.C."/>
            <person name="Tanaka T."/>
            <person name="Wu J."/>
            <person name="Zhou S."/>
            <person name="Childs K.L."/>
            <person name="Davidson R.M."/>
            <person name="Lin H."/>
            <person name="Quesada-Ocampo L."/>
            <person name="Vaillancourt B."/>
            <person name="Sakai H."/>
            <person name="Lee S.S."/>
            <person name="Kim J."/>
            <person name="Numa H."/>
            <person name="Itoh T."/>
            <person name="Buell C.R."/>
            <person name="Matsumoto T."/>
        </authorList>
    </citation>
    <scope>NUCLEOTIDE SEQUENCE [LARGE SCALE GENOMIC DNA]</scope>
    <source>
        <strain evidence="8">cv. Nipponbare</strain>
    </source>
</reference>
<dbReference type="InterPro" id="IPR033896">
    <property type="entry name" value="MEF2-like_N"/>
</dbReference>